<evidence type="ECO:0000256" key="11">
    <source>
        <dbReference type="ARBA" id="ARBA00023004"/>
    </source>
</evidence>
<dbReference type="AlphaFoldDB" id="A0A5N5TIV7"/>
<evidence type="ECO:0000313" key="16">
    <source>
        <dbReference type="EMBL" id="KAB7505060.1"/>
    </source>
</evidence>
<dbReference type="Proteomes" id="UP000326759">
    <property type="component" value="Unassembled WGS sequence"/>
</dbReference>
<dbReference type="OrthoDB" id="6365766at2759"/>
<dbReference type="PROSITE" id="PS00086">
    <property type="entry name" value="CYTOCHROME_P450"/>
    <property type="match status" value="1"/>
</dbReference>
<evidence type="ECO:0000256" key="5">
    <source>
        <dbReference type="ARBA" id="ARBA00010617"/>
    </source>
</evidence>
<dbReference type="PRINTS" id="PR00463">
    <property type="entry name" value="EP450I"/>
</dbReference>
<evidence type="ECO:0000256" key="9">
    <source>
        <dbReference type="ARBA" id="ARBA00022848"/>
    </source>
</evidence>
<keyword evidence="10 15" id="KW-0560">Oxidoreductase</keyword>
<dbReference type="FunFam" id="1.10.630.10:FF:000238">
    <property type="entry name" value="Cytochrome P450 2A6"/>
    <property type="match status" value="1"/>
</dbReference>
<keyword evidence="13" id="KW-0472">Membrane</keyword>
<evidence type="ECO:0000256" key="10">
    <source>
        <dbReference type="ARBA" id="ARBA00023002"/>
    </source>
</evidence>
<evidence type="ECO:0000313" key="17">
    <source>
        <dbReference type="Proteomes" id="UP000326759"/>
    </source>
</evidence>
<dbReference type="GO" id="GO:0016712">
    <property type="term" value="F:oxidoreductase activity, acting on paired donors, with incorporation or reduction of molecular oxygen, reduced flavin or flavoprotein as one donor, and incorporation of one atom of oxygen"/>
    <property type="evidence" value="ECO:0007669"/>
    <property type="project" value="TreeGrafter"/>
</dbReference>
<sequence>VKLGSRIFIVLSDYNLIKQTFQKPEFSGRPSFYHFNVFRIGNDLGIILSNGISWSTNRKFALRTLRDFGFGKTPILDEIILTEVRSLIENLRQNVDKPIEIEWNVNVAILNVIFNLLAGRRFDVNDEEIKNFAKDVSDNLEDMEGPLSIFAVFPWMVPFVPKFVKDKWMRQARIVEKRDKILGFLKKFIKEHRESLDQNNPRDYVDRYLIECENQKDNPEYAHCGEDLLININDFFMAGSETTSSIIRWFFLYMSKFPDVQKRVQKEIDEIVPKGDFPSLYDKDKLPALEAVTYEINRVVTLVPNALPHEASEDTSLSNFFIPKGSIVIPNVETCHKDPKYWKHPNTFSIDNFLDEDGKFIRNKEGYLPFGLGRRQCLGESLAKMELFLFTGAILQNFQILGT</sequence>
<gene>
    <name evidence="16" type="ORF">Anas_09347</name>
</gene>
<evidence type="ECO:0000256" key="6">
    <source>
        <dbReference type="ARBA" id="ARBA00022617"/>
    </source>
</evidence>
<evidence type="ECO:0000256" key="15">
    <source>
        <dbReference type="RuleBase" id="RU000461"/>
    </source>
</evidence>
<evidence type="ECO:0000256" key="12">
    <source>
        <dbReference type="ARBA" id="ARBA00023033"/>
    </source>
</evidence>
<feature type="non-terminal residue" evidence="16">
    <location>
        <position position="1"/>
    </location>
</feature>
<proteinExistence type="inferred from homology"/>
<evidence type="ECO:0000256" key="4">
    <source>
        <dbReference type="ARBA" id="ARBA00004406"/>
    </source>
</evidence>
<evidence type="ECO:0000256" key="13">
    <source>
        <dbReference type="ARBA" id="ARBA00023136"/>
    </source>
</evidence>
<keyword evidence="12 15" id="KW-0503">Monooxygenase</keyword>
<dbReference type="Gene3D" id="1.10.630.10">
    <property type="entry name" value="Cytochrome P450"/>
    <property type="match status" value="1"/>
</dbReference>
<evidence type="ECO:0000256" key="2">
    <source>
        <dbReference type="ARBA" id="ARBA00003690"/>
    </source>
</evidence>
<feature type="binding site" description="axial binding residue" evidence="14">
    <location>
        <position position="377"/>
    </location>
    <ligand>
        <name>heme</name>
        <dbReference type="ChEBI" id="CHEBI:30413"/>
    </ligand>
    <ligandPart>
        <name>Fe</name>
        <dbReference type="ChEBI" id="CHEBI:18248"/>
    </ligandPart>
</feature>
<dbReference type="InterPro" id="IPR002401">
    <property type="entry name" value="Cyt_P450_E_grp-I"/>
</dbReference>
<dbReference type="PANTHER" id="PTHR24300">
    <property type="entry name" value="CYTOCHROME P450 508A4-RELATED"/>
    <property type="match status" value="1"/>
</dbReference>
<dbReference type="PANTHER" id="PTHR24300:SF375">
    <property type="entry name" value="CYTOCHROME P450 FAMILY"/>
    <property type="match status" value="1"/>
</dbReference>
<dbReference type="GO" id="GO:0005506">
    <property type="term" value="F:iron ion binding"/>
    <property type="evidence" value="ECO:0007669"/>
    <property type="project" value="InterPro"/>
</dbReference>
<keyword evidence="11 14" id="KW-0408">Iron</keyword>
<dbReference type="GO" id="GO:0006082">
    <property type="term" value="P:organic acid metabolic process"/>
    <property type="evidence" value="ECO:0007669"/>
    <property type="project" value="TreeGrafter"/>
</dbReference>
<dbReference type="Pfam" id="PF00067">
    <property type="entry name" value="p450"/>
    <property type="match status" value="1"/>
</dbReference>
<dbReference type="InterPro" id="IPR001128">
    <property type="entry name" value="Cyt_P450"/>
</dbReference>
<evidence type="ECO:0000256" key="1">
    <source>
        <dbReference type="ARBA" id="ARBA00001971"/>
    </source>
</evidence>
<evidence type="ECO:0000256" key="8">
    <source>
        <dbReference type="ARBA" id="ARBA00022824"/>
    </source>
</evidence>
<protein>
    <submittedName>
        <fullName evidence="16">Cytochrome P450 2L1</fullName>
    </submittedName>
</protein>
<dbReference type="EMBL" id="SEYY01001891">
    <property type="protein sequence ID" value="KAB7505060.1"/>
    <property type="molecule type" value="Genomic_DNA"/>
</dbReference>
<dbReference type="GO" id="GO:0006805">
    <property type="term" value="P:xenobiotic metabolic process"/>
    <property type="evidence" value="ECO:0007669"/>
    <property type="project" value="TreeGrafter"/>
</dbReference>
<dbReference type="InterPro" id="IPR017972">
    <property type="entry name" value="Cyt_P450_CS"/>
</dbReference>
<comment type="similarity">
    <text evidence="5 15">Belongs to the cytochrome P450 family.</text>
</comment>
<dbReference type="GO" id="GO:0020037">
    <property type="term" value="F:heme binding"/>
    <property type="evidence" value="ECO:0007669"/>
    <property type="project" value="InterPro"/>
</dbReference>
<keyword evidence="7 14" id="KW-0479">Metal-binding</keyword>
<keyword evidence="6 14" id="KW-0349">Heme</keyword>
<organism evidence="16 17">
    <name type="scientific">Armadillidium nasatum</name>
    <dbReference type="NCBI Taxonomy" id="96803"/>
    <lineage>
        <taxon>Eukaryota</taxon>
        <taxon>Metazoa</taxon>
        <taxon>Ecdysozoa</taxon>
        <taxon>Arthropoda</taxon>
        <taxon>Crustacea</taxon>
        <taxon>Multicrustacea</taxon>
        <taxon>Malacostraca</taxon>
        <taxon>Eumalacostraca</taxon>
        <taxon>Peracarida</taxon>
        <taxon>Isopoda</taxon>
        <taxon>Oniscidea</taxon>
        <taxon>Crinocheta</taxon>
        <taxon>Armadillidiidae</taxon>
        <taxon>Armadillidium</taxon>
    </lineage>
</organism>
<evidence type="ECO:0000256" key="3">
    <source>
        <dbReference type="ARBA" id="ARBA00004174"/>
    </source>
</evidence>
<dbReference type="PRINTS" id="PR00385">
    <property type="entry name" value="P450"/>
</dbReference>
<dbReference type="InterPro" id="IPR036396">
    <property type="entry name" value="Cyt_P450_sf"/>
</dbReference>
<evidence type="ECO:0000256" key="14">
    <source>
        <dbReference type="PIRSR" id="PIRSR602401-1"/>
    </source>
</evidence>
<dbReference type="GO" id="GO:0005789">
    <property type="term" value="C:endoplasmic reticulum membrane"/>
    <property type="evidence" value="ECO:0007669"/>
    <property type="project" value="UniProtKB-SubCell"/>
</dbReference>
<keyword evidence="9" id="KW-0492">Microsome</keyword>
<name>A0A5N5TIV7_9CRUS</name>
<dbReference type="SUPFAM" id="SSF48264">
    <property type="entry name" value="Cytochrome P450"/>
    <property type="match status" value="1"/>
</dbReference>
<comment type="subcellular location">
    <subcellularLocation>
        <location evidence="4">Endoplasmic reticulum membrane</location>
        <topology evidence="4">Peripheral membrane protein</topology>
    </subcellularLocation>
    <subcellularLocation>
        <location evidence="3">Microsome membrane</location>
        <topology evidence="3">Peripheral membrane protein</topology>
    </subcellularLocation>
</comment>
<reference evidence="16 17" key="1">
    <citation type="journal article" date="2019" name="PLoS Biol.">
        <title>Sex chromosomes control vertical transmission of feminizing Wolbachia symbionts in an isopod.</title>
        <authorList>
            <person name="Becking T."/>
            <person name="Chebbi M.A."/>
            <person name="Giraud I."/>
            <person name="Moumen B."/>
            <person name="Laverre T."/>
            <person name="Caubet Y."/>
            <person name="Peccoud J."/>
            <person name="Gilbert C."/>
            <person name="Cordaux R."/>
        </authorList>
    </citation>
    <scope>NUCLEOTIDE SEQUENCE [LARGE SCALE GENOMIC DNA]</scope>
    <source>
        <strain evidence="16">ANa2</strain>
        <tissue evidence="16">Whole body excluding digestive tract and cuticle</tissue>
    </source>
</reference>
<dbReference type="InterPro" id="IPR050182">
    <property type="entry name" value="Cytochrome_P450_fam2"/>
</dbReference>
<keyword evidence="17" id="KW-1185">Reference proteome</keyword>
<keyword evidence="8" id="KW-0256">Endoplasmic reticulum</keyword>
<comment type="function">
    <text evidence="2">May be involved in the metabolism of insect hormones and in the breakdown of synthetic insecticides.</text>
</comment>
<evidence type="ECO:0000256" key="7">
    <source>
        <dbReference type="ARBA" id="ARBA00022723"/>
    </source>
</evidence>
<accession>A0A5N5TIV7</accession>
<comment type="caution">
    <text evidence="16">The sequence shown here is derived from an EMBL/GenBank/DDBJ whole genome shotgun (WGS) entry which is preliminary data.</text>
</comment>
<comment type="cofactor">
    <cofactor evidence="1 14">
        <name>heme</name>
        <dbReference type="ChEBI" id="CHEBI:30413"/>
    </cofactor>
</comment>